<reference evidence="2" key="1">
    <citation type="submission" date="2014-12" db="EMBL/GenBank/DDBJ databases">
        <title>Insight into the proteome of Arion vulgaris.</title>
        <authorList>
            <person name="Aradska J."/>
            <person name="Bulat T."/>
            <person name="Smidak R."/>
            <person name="Sarate P."/>
            <person name="Gangsoo J."/>
            <person name="Sialana F."/>
            <person name="Bilban M."/>
            <person name="Lubec G."/>
        </authorList>
    </citation>
    <scope>NUCLEOTIDE SEQUENCE</scope>
    <source>
        <tissue evidence="2">Skin</tissue>
    </source>
</reference>
<evidence type="ECO:0000256" key="1">
    <source>
        <dbReference type="SAM" id="MobiDB-lite"/>
    </source>
</evidence>
<sequence length="52" mass="6024">TCIFTHKTNLIEYNLHSNFVLSVSKFDTTNTKKNNYNRDEMPLENSGSSIKK</sequence>
<dbReference type="EMBL" id="HACG01015235">
    <property type="protein sequence ID" value="CEK62100.1"/>
    <property type="molecule type" value="Transcribed_RNA"/>
</dbReference>
<feature type="non-terminal residue" evidence="2">
    <location>
        <position position="1"/>
    </location>
</feature>
<name>A0A0B6Z315_9EUPU</name>
<evidence type="ECO:0000313" key="2">
    <source>
        <dbReference type="EMBL" id="CEK62100.1"/>
    </source>
</evidence>
<gene>
    <name evidence="2" type="primary">ORF44190</name>
</gene>
<feature type="region of interest" description="Disordered" evidence="1">
    <location>
        <begin position="31"/>
        <end position="52"/>
    </location>
</feature>
<organism evidence="2">
    <name type="scientific">Arion vulgaris</name>
    <dbReference type="NCBI Taxonomy" id="1028688"/>
    <lineage>
        <taxon>Eukaryota</taxon>
        <taxon>Metazoa</taxon>
        <taxon>Spiralia</taxon>
        <taxon>Lophotrochozoa</taxon>
        <taxon>Mollusca</taxon>
        <taxon>Gastropoda</taxon>
        <taxon>Heterobranchia</taxon>
        <taxon>Euthyneura</taxon>
        <taxon>Panpulmonata</taxon>
        <taxon>Eupulmonata</taxon>
        <taxon>Stylommatophora</taxon>
        <taxon>Helicina</taxon>
        <taxon>Arionoidea</taxon>
        <taxon>Arionidae</taxon>
        <taxon>Arion</taxon>
    </lineage>
</organism>
<proteinExistence type="predicted"/>
<protein>
    <submittedName>
        <fullName evidence="2">Uncharacterized protein</fullName>
    </submittedName>
</protein>
<accession>A0A0B6Z315</accession>
<dbReference type="AlphaFoldDB" id="A0A0B6Z315"/>